<feature type="domain" description="F-box" evidence="1">
    <location>
        <begin position="25"/>
        <end position="71"/>
    </location>
</feature>
<protein>
    <recommendedName>
        <fullName evidence="1">F-box domain-containing protein</fullName>
    </recommendedName>
</protein>
<dbReference type="Gene3D" id="1.20.1280.50">
    <property type="match status" value="1"/>
</dbReference>
<dbReference type="PROSITE" id="PS50181">
    <property type="entry name" value="FBOX"/>
    <property type="match status" value="1"/>
</dbReference>
<dbReference type="InterPro" id="IPR036047">
    <property type="entry name" value="F-box-like_dom_sf"/>
</dbReference>
<dbReference type="Pfam" id="PF12937">
    <property type="entry name" value="F-box-like"/>
    <property type="match status" value="1"/>
</dbReference>
<dbReference type="EMBL" id="JAIPUX010001232">
    <property type="protein sequence ID" value="KAH0624570.1"/>
    <property type="molecule type" value="Genomic_DNA"/>
</dbReference>
<name>A0ABQ7T4K4_PHRPL</name>
<proteinExistence type="predicted"/>
<evidence type="ECO:0000313" key="3">
    <source>
        <dbReference type="Proteomes" id="UP000826234"/>
    </source>
</evidence>
<comment type="caution">
    <text evidence="2">The sequence shown here is derived from an EMBL/GenBank/DDBJ whole genome shotgun (WGS) entry which is preliminary data.</text>
</comment>
<reference evidence="2 3" key="1">
    <citation type="journal article" date="2022" name="Gigascience">
        <title>A chromosome-level genome assembly and annotation of the desert horned lizard, Phrynosoma platyrhinos, provides insight into chromosomal rearrangements among reptiles.</title>
        <authorList>
            <person name="Koochekian N."/>
            <person name="Ascanio A."/>
            <person name="Farleigh K."/>
            <person name="Card D.C."/>
            <person name="Schield D.R."/>
            <person name="Castoe T.A."/>
            <person name="Jezkova T."/>
        </authorList>
    </citation>
    <scope>NUCLEOTIDE SEQUENCE [LARGE SCALE GENOMIC DNA]</scope>
    <source>
        <strain evidence="2">NK-2021</strain>
    </source>
</reference>
<keyword evidence="3" id="KW-1185">Reference proteome</keyword>
<dbReference type="Proteomes" id="UP000826234">
    <property type="component" value="Unassembled WGS sequence"/>
</dbReference>
<dbReference type="SUPFAM" id="SSF81383">
    <property type="entry name" value="F-box domain"/>
    <property type="match status" value="1"/>
</dbReference>
<dbReference type="SMART" id="SM00256">
    <property type="entry name" value="FBOX"/>
    <property type="match status" value="1"/>
</dbReference>
<accession>A0ABQ7T4K4</accession>
<evidence type="ECO:0000259" key="1">
    <source>
        <dbReference type="PROSITE" id="PS50181"/>
    </source>
</evidence>
<sequence>MGEQMQSVFGKPMLVYVLNLCQEHYDFLIRMPESLIIHILSFLNTEDIRQLSKTCKRFWKLCNTEEFWDTIQRLEDKYTLDVQTAKLPVYKKPIKVNQRAGYLALMQRRQTTFF</sequence>
<gene>
    <name evidence="2" type="ORF">JD844_032184</name>
</gene>
<organism evidence="2 3">
    <name type="scientific">Phrynosoma platyrhinos</name>
    <name type="common">Desert horned lizard</name>
    <dbReference type="NCBI Taxonomy" id="52577"/>
    <lineage>
        <taxon>Eukaryota</taxon>
        <taxon>Metazoa</taxon>
        <taxon>Chordata</taxon>
        <taxon>Craniata</taxon>
        <taxon>Vertebrata</taxon>
        <taxon>Euteleostomi</taxon>
        <taxon>Lepidosauria</taxon>
        <taxon>Squamata</taxon>
        <taxon>Bifurcata</taxon>
        <taxon>Unidentata</taxon>
        <taxon>Episquamata</taxon>
        <taxon>Toxicofera</taxon>
        <taxon>Iguania</taxon>
        <taxon>Phrynosomatidae</taxon>
        <taxon>Phrynosomatinae</taxon>
        <taxon>Phrynosoma</taxon>
    </lineage>
</organism>
<dbReference type="InterPro" id="IPR001810">
    <property type="entry name" value="F-box_dom"/>
</dbReference>
<evidence type="ECO:0000313" key="2">
    <source>
        <dbReference type="EMBL" id="KAH0624570.1"/>
    </source>
</evidence>